<organism evidence="1 2">
    <name type="scientific">Cochliobolus sativus</name>
    <name type="common">Common root rot and spot blotch fungus</name>
    <name type="synonym">Bipolaris sorokiniana</name>
    <dbReference type="NCBI Taxonomy" id="45130"/>
    <lineage>
        <taxon>Eukaryota</taxon>
        <taxon>Fungi</taxon>
        <taxon>Dikarya</taxon>
        <taxon>Ascomycota</taxon>
        <taxon>Pezizomycotina</taxon>
        <taxon>Dothideomycetes</taxon>
        <taxon>Pleosporomycetidae</taxon>
        <taxon>Pleosporales</taxon>
        <taxon>Pleosporineae</taxon>
        <taxon>Pleosporaceae</taxon>
        <taxon>Bipolaris</taxon>
    </lineage>
</organism>
<evidence type="ECO:0000313" key="2">
    <source>
        <dbReference type="Proteomes" id="UP000624244"/>
    </source>
</evidence>
<gene>
    <name evidence="1" type="ORF">GGP41_004328</name>
</gene>
<dbReference type="EMBL" id="WNKQ01000005">
    <property type="protein sequence ID" value="KAF5851529.1"/>
    <property type="molecule type" value="Genomic_DNA"/>
</dbReference>
<evidence type="ECO:0000313" key="1">
    <source>
        <dbReference type="EMBL" id="KAF5851529.1"/>
    </source>
</evidence>
<protein>
    <submittedName>
        <fullName evidence="1">Uncharacterized protein</fullName>
    </submittedName>
</protein>
<accession>A0A8H5ZMD2</accession>
<reference evidence="1" key="1">
    <citation type="submission" date="2019-11" db="EMBL/GenBank/DDBJ databases">
        <title>Bipolaris sorokiniana Genome sequencing.</title>
        <authorList>
            <person name="Wang H."/>
        </authorList>
    </citation>
    <scope>NUCLEOTIDE SEQUENCE</scope>
</reference>
<name>A0A8H5ZMD2_COCSA</name>
<proteinExistence type="predicted"/>
<comment type="caution">
    <text evidence="1">The sequence shown here is derived from an EMBL/GenBank/DDBJ whole genome shotgun (WGS) entry which is preliminary data.</text>
</comment>
<sequence length="238" mass="26576">MTPSSCLVSVAVAIQHTYDYDSQWNVSTNPCNVRATDVMTAVYGFSSVMSKVLGRLNKDDVAPVATLTLAPRGRIAAVEIESHRERIPSSAHVVVPGYERSGYKRRRTLWKSLNGDILFLQNPSDEDRVRMRGRLIRQRMISGKTLHLQGNKADSKTFASGSKTWDFCGTASRERVKRQETTSNERDEQGRCAGQEAAAGAGICIGQDSTVEIFWHMDVDCYFAQFQAMWTSKSTDRV</sequence>
<dbReference type="Proteomes" id="UP000624244">
    <property type="component" value="Unassembled WGS sequence"/>
</dbReference>
<dbReference type="AlphaFoldDB" id="A0A8H5ZMD2"/>